<dbReference type="HAMAP" id="MF_00456">
    <property type="entry name" value="ProB"/>
    <property type="match status" value="1"/>
</dbReference>
<evidence type="ECO:0000259" key="9">
    <source>
        <dbReference type="Pfam" id="PF00696"/>
    </source>
</evidence>
<comment type="similarity">
    <text evidence="8">Belongs to the glutamate 5-kinase family.</text>
</comment>
<keyword evidence="2 8" id="KW-0028">Amino-acid biosynthesis</keyword>
<evidence type="ECO:0000256" key="8">
    <source>
        <dbReference type="HAMAP-Rule" id="MF_00456"/>
    </source>
</evidence>
<dbReference type="NCBIfam" id="TIGR01027">
    <property type="entry name" value="proB"/>
    <property type="match status" value="1"/>
</dbReference>
<evidence type="ECO:0000313" key="10">
    <source>
        <dbReference type="EMBL" id="KRP33480.1"/>
    </source>
</evidence>
<feature type="domain" description="Aspartate/glutamate/uridylate kinase" evidence="9">
    <location>
        <begin position="1"/>
        <end position="233"/>
    </location>
</feature>
<keyword evidence="6 8" id="KW-0418">Kinase</keyword>
<dbReference type="EMBL" id="LIDN01000133">
    <property type="protein sequence ID" value="KRP33480.1"/>
    <property type="molecule type" value="Genomic_DNA"/>
</dbReference>
<dbReference type="PANTHER" id="PTHR43654:SF1">
    <property type="entry name" value="ISOPENTENYL PHOSPHATE KINASE"/>
    <property type="match status" value="1"/>
</dbReference>
<dbReference type="InterPro" id="IPR011529">
    <property type="entry name" value="Glu_5kinase"/>
</dbReference>
<reference evidence="10 11" key="1">
    <citation type="submission" date="2015-10" db="EMBL/GenBank/DDBJ databases">
        <title>Metagenome-Assembled Genomes uncover a global brackish microbiome.</title>
        <authorList>
            <person name="Hugerth L.W."/>
            <person name="Larsson J."/>
            <person name="Alneberg J."/>
            <person name="Lindh M.V."/>
            <person name="Legrand C."/>
            <person name="Pinhassi J."/>
            <person name="Andersson A.F."/>
        </authorList>
    </citation>
    <scope>NUCLEOTIDE SEQUENCE [LARGE SCALE GENOMIC DNA]</scope>
    <source>
        <strain evidence="10">BACL9 MAG-120924-bin69</strain>
    </source>
</reference>
<sequence>MRLVIKIGSSLLAARTGGLAEAQLRKWAKQIAELRRSGHEVILVSSGAIRAGMVALGWKQRPTSRPQMQACATIGQPLLMKAYGAALAPHRILAAQILLTSWDLDSRRIYENTRATLQTLLKLKNCLPIFNENDALSFEEIALLNAFGDNDRLSVHVAILARADRLVILTDAPGLMSRPDGTGTLIRRVKTIDAKVLAHAGGAGSVGSVGGMVSKLEAARLAMSRGIGVVITDGRSDRVLLRSVERTPPGTWVAK</sequence>
<name>A0A0R2XB79_9BACT</name>
<keyword evidence="4 8" id="KW-0808">Transferase</keyword>
<keyword evidence="1 8" id="KW-0963">Cytoplasm</keyword>
<feature type="binding site" evidence="8">
    <location>
        <position position="134"/>
    </location>
    <ligand>
        <name>substrate</name>
    </ligand>
</feature>
<dbReference type="SUPFAM" id="SSF53633">
    <property type="entry name" value="Carbamate kinase-like"/>
    <property type="match status" value="1"/>
</dbReference>
<feature type="binding site" evidence="8">
    <location>
        <position position="46"/>
    </location>
    <ligand>
        <name>substrate</name>
    </ligand>
</feature>
<dbReference type="InterPro" id="IPR019797">
    <property type="entry name" value="Glutamate_5-kinase_CS"/>
</dbReference>
<dbReference type="PROSITE" id="PS00902">
    <property type="entry name" value="GLUTAMATE_5_KINASE"/>
    <property type="match status" value="1"/>
</dbReference>
<evidence type="ECO:0000256" key="2">
    <source>
        <dbReference type="ARBA" id="ARBA00022605"/>
    </source>
</evidence>
<dbReference type="PANTHER" id="PTHR43654">
    <property type="entry name" value="GLUTAMATE 5-KINASE"/>
    <property type="match status" value="1"/>
</dbReference>
<evidence type="ECO:0000256" key="4">
    <source>
        <dbReference type="ARBA" id="ARBA00022679"/>
    </source>
</evidence>
<comment type="function">
    <text evidence="8">Catalyzes the transfer of a phosphate group to glutamate to form L-glutamate 5-phosphate.</text>
</comment>
<dbReference type="Proteomes" id="UP000051220">
    <property type="component" value="Unassembled WGS sequence"/>
</dbReference>
<protein>
    <recommendedName>
        <fullName evidence="8">Glutamate 5-kinase</fullName>
        <ecNumber evidence="8">2.7.2.11</ecNumber>
    </recommendedName>
    <alternativeName>
        <fullName evidence="8">Gamma-glutamyl kinase</fullName>
        <shortName evidence="8">GK</shortName>
    </alternativeName>
</protein>
<organism evidence="10 11">
    <name type="scientific">Verrucomicrobia subdivision 6 bacterium BACL9 MAG-120924-bin69</name>
    <dbReference type="NCBI Taxonomy" id="1655635"/>
    <lineage>
        <taxon>Bacteria</taxon>
        <taxon>Pseudomonadati</taxon>
        <taxon>Verrucomicrobiota</taxon>
        <taxon>Verrucomicrobiia</taxon>
        <taxon>Verrucomicrobiales</taxon>
        <taxon>Verrucomicrobia subdivision 6</taxon>
    </lineage>
</organism>
<dbReference type="GO" id="GO:0055129">
    <property type="term" value="P:L-proline biosynthetic process"/>
    <property type="evidence" value="ECO:0007669"/>
    <property type="project" value="UniProtKB-UniRule"/>
</dbReference>
<dbReference type="FunFam" id="3.40.1160.10:FF:000006">
    <property type="entry name" value="Glutamate 5-kinase"/>
    <property type="match status" value="1"/>
</dbReference>
<dbReference type="Gene3D" id="3.40.1160.10">
    <property type="entry name" value="Acetylglutamate kinase-like"/>
    <property type="match status" value="1"/>
</dbReference>
<dbReference type="Pfam" id="PF00696">
    <property type="entry name" value="AA_kinase"/>
    <property type="match status" value="1"/>
</dbReference>
<evidence type="ECO:0000256" key="7">
    <source>
        <dbReference type="ARBA" id="ARBA00022840"/>
    </source>
</evidence>
<comment type="subcellular location">
    <subcellularLocation>
        <location evidence="8">Cytoplasm</location>
    </subcellularLocation>
</comment>
<dbReference type="EC" id="2.7.2.11" evidence="8"/>
<dbReference type="InterPro" id="IPR041739">
    <property type="entry name" value="G5K_ProB"/>
</dbReference>
<dbReference type="AlphaFoldDB" id="A0A0R2XB79"/>
<dbReference type="CDD" id="cd04242">
    <property type="entry name" value="AAK_G5K_ProB"/>
    <property type="match status" value="1"/>
</dbReference>
<comment type="caution">
    <text evidence="8">Lacks conserved residue(s) required for the propagation of feature annotation.</text>
</comment>
<dbReference type="PRINTS" id="PR00474">
    <property type="entry name" value="GLU5KINASE"/>
</dbReference>
<feature type="binding site" evidence="8">
    <location>
        <begin position="170"/>
        <end position="171"/>
    </location>
    <ligand>
        <name>ATP</name>
        <dbReference type="ChEBI" id="CHEBI:30616"/>
    </ligand>
</feature>
<dbReference type="InterPro" id="IPR001048">
    <property type="entry name" value="Asp/Glu/Uridylate_kinase"/>
</dbReference>
<proteinExistence type="inferred from homology"/>
<evidence type="ECO:0000256" key="5">
    <source>
        <dbReference type="ARBA" id="ARBA00022741"/>
    </source>
</evidence>
<dbReference type="InterPro" id="IPR001057">
    <property type="entry name" value="Glu/AcGlu_kinase"/>
</dbReference>
<evidence type="ECO:0000256" key="6">
    <source>
        <dbReference type="ARBA" id="ARBA00022777"/>
    </source>
</evidence>
<dbReference type="GO" id="GO:0005524">
    <property type="term" value="F:ATP binding"/>
    <property type="evidence" value="ECO:0007669"/>
    <property type="project" value="UniProtKB-KW"/>
</dbReference>
<comment type="catalytic activity">
    <reaction evidence="8">
        <text>L-glutamate + ATP = L-glutamyl 5-phosphate + ADP</text>
        <dbReference type="Rhea" id="RHEA:14877"/>
        <dbReference type="ChEBI" id="CHEBI:29985"/>
        <dbReference type="ChEBI" id="CHEBI:30616"/>
        <dbReference type="ChEBI" id="CHEBI:58274"/>
        <dbReference type="ChEBI" id="CHEBI:456216"/>
        <dbReference type="EC" id="2.7.2.11"/>
    </reaction>
</comment>
<dbReference type="GO" id="GO:0004349">
    <property type="term" value="F:glutamate 5-kinase activity"/>
    <property type="evidence" value="ECO:0007669"/>
    <property type="project" value="UniProtKB-UniRule"/>
</dbReference>
<feature type="binding site" evidence="8">
    <location>
        <position position="6"/>
    </location>
    <ligand>
        <name>ATP</name>
        <dbReference type="ChEBI" id="CHEBI:30616"/>
    </ligand>
</feature>
<dbReference type="UniPathway" id="UPA00098">
    <property type="reaction ID" value="UER00359"/>
</dbReference>
<comment type="caution">
    <text evidence="10">The sequence shown here is derived from an EMBL/GenBank/DDBJ whole genome shotgun (WGS) entry which is preliminary data.</text>
</comment>
<dbReference type="InterPro" id="IPR036393">
    <property type="entry name" value="AceGlu_kinase-like_sf"/>
</dbReference>
<dbReference type="GO" id="GO:0005829">
    <property type="term" value="C:cytosol"/>
    <property type="evidence" value="ECO:0007669"/>
    <property type="project" value="TreeGrafter"/>
</dbReference>
<keyword evidence="7 8" id="KW-0067">ATP-binding</keyword>
<evidence type="ECO:0000256" key="1">
    <source>
        <dbReference type="ARBA" id="ARBA00022490"/>
    </source>
</evidence>
<feature type="binding site" evidence="8">
    <location>
        <position position="150"/>
    </location>
    <ligand>
        <name>substrate</name>
    </ligand>
</feature>
<comment type="pathway">
    <text evidence="8">Amino-acid biosynthesis; L-proline biosynthesis; L-glutamate 5-semialdehyde from L-glutamate: step 1/2.</text>
</comment>
<keyword evidence="3 8" id="KW-0641">Proline biosynthesis</keyword>
<evidence type="ECO:0000313" key="11">
    <source>
        <dbReference type="Proteomes" id="UP000051220"/>
    </source>
</evidence>
<dbReference type="InterPro" id="IPR005715">
    <property type="entry name" value="Glu_5kinase/COase_Synthase"/>
</dbReference>
<keyword evidence="5 8" id="KW-0547">Nucleotide-binding</keyword>
<gene>
    <name evidence="8" type="primary">proB</name>
    <name evidence="10" type="ORF">ABS33_04545</name>
</gene>
<evidence type="ECO:0000256" key="3">
    <source>
        <dbReference type="ARBA" id="ARBA00022650"/>
    </source>
</evidence>
<accession>A0A0R2XB79</accession>
<dbReference type="PIRSF" id="PIRSF000729">
    <property type="entry name" value="GK"/>
    <property type="match status" value="1"/>
</dbReference>